<feature type="domain" description="Nucleoside phosphorylase" evidence="3">
    <location>
        <begin position="97"/>
        <end position="303"/>
    </location>
</feature>
<evidence type="ECO:0000256" key="2">
    <source>
        <dbReference type="PIRSR" id="PIRSR610059-50"/>
    </source>
</evidence>
<dbReference type="GO" id="GO:0009166">
    <property type="term" value="P:nucleotide catabolic process"/>
    <property type="evidence" value="ECO:0007669"/>
    <property type="project" value="InterPro"/>
</dbReference>
<organism evidence="4 5">
    <name type="scientific">Mytilus galloprovincialis</name>
    <name type="common">Mediterranean mussel</name>
    <dbReference type="NCBI Taxonomy" id="29158"/>
    <lineage>
        <taxon>Eukaryota</taxon>
        <taxon>Metazoa</taxon>
        <taxon>Spiralia</taxon>
        <taxon>Lophotrochozoa</taxon>
        <taxon>Mollusca</taxon>
        <taxon>Bivalvia</taxon>
        <taxon>Autobranchia</taxon>
        <taxon>Pteriomorphia</taxon>
        <taxon>Mytilida</taxon>
        <taxon>Mytiloidea</taxon>
        <taxon>Mytilidae</taxon>
        <taxon>Mytilinae</taxon>
        <taxon>Mytilus</taxon>
    </lineage>
</organism>
<feature type="binding site" evidence="2">
    <location>
        <position position="219"/>
    </location>
    <ligand>
        <name>substrate</name>
    </ligand>
</feature>
<feature type="binding site" evidence="2">
    <location>
        <begin position="138"/>
        <end position="141"/>
    </location>
    <ligand>
        <name>phosphate</name>
        <dbReference type="ChEBI" id="CHEBI:43474"/>
    </ligand>
</feature>
<dbReference type="InterPro" id="IPR000845">
    <property type="entry name" value="Nucleoside_phosphorylase_d"/>
</dbReference>
<feature type="binding site" evidence="2">
    <location>
        <position position="217"/>
    </location>
    <ligand>
        <name>substrate</name>
    </ligand>
</feature>
<dbReference type="SUPFAM" id="SSF53167">
    <property type="entry name" value="Purine and uridine phosphorylases"/>
    <property type="match status" value="1"/>
</dbReference>
<proteinExistence type="inferred from homology"/>
<dbReference type="GO" id="GO:0004850">
    <property type="term" value="F:uridine phosphorylase activity"/>
    <property type="evidence" value="ECO:0007669"/>
    <property type="project" value="UniProtKB-EC"/>
</dbReference>
<dbReference type="Gene3D" id="3.40.50.1580">
    <property type="entry name" value="Nucleoside phosphorylase domain"/>
    <property type="match status" value="1"/>
</dbReference>
<dbReference type="OrthoDB" id="204058at2759"/>
<evidence type="ECO:0000256" key="1">
    <source>
        <dbReference type="ARBA" id="ARBA00010456"/>
    </source>
</evidence>
<gene>
    <name evidence="4" type="ORF">MGAL_10B039567</name>
</gene>
<dbReference type="Proteomes" id="UP000596742">
    <property type="component" value="Unassembled WGS sequence"/>
</dbReference>
<reference evidence="4" key="1">
    <citation type="submission" date="2018-11" db="EMBL/GenBank/DDBJ databases">
        <authorList>
            <person name="Alioto T."/>
            <person name="Alioto T."/>
        </authorList>
    </citation>
    <scope>NUCLEOTIDE SEQUENCE</scope>
</reference>
<evidence type="ECO:0000313" key="5">
    <source>
        <dbReference type="Proteomes" id="UP000596742"/>
    </source>
</evidence>
<dbReference type="PANTHER" id="PTHR43691:SF11">
    <property type="entry name" value="FI09636P-RELATED"/>
    <property type="match status" value="1"/>
</dbReference>
<dbReference type="CDD" id="cd17763">
    <property type="entry name" value="UP_hUPP-like"/>
    <property type="match status" value="1"/>
</dbReference>
<evidence type="ECO:0000313" key="4">
    <source>
        <dbReference type="EMBL" id="VDI17477.1"/>
    </source>
</evidence>
<dbReference type="NCBIfam" id="TIGR01719">
    <property type="entry name" value="euk_UDPppase"/>
    <property type="match status" value="1"/>
</dbReference>
<keyword evidence="4" id="KW-0808">Transferase</keyword>
<dbReference type="GO" id="GO:0006218">
    <property type="term" value="P:uridine catabolic process"/>
    <property type="evidence" value="ECO:0007669"/>
    <property type="project" value="TreeGrafter"/>
</dbReference>
<dbReference type="InterPro" id="IPR035994">
    <property type="entry name" value="Nucleoside_phosphorylase_sf"/>
</dbReference>
<dbReference type="EC" id="2.4.2.3" evidence="4"/>
<protein>
    <submittedName>
        <fullName evidence="4">Uridine phosphorylase</fullName>
        <ecNumber evidence="4">2.4.2.3</ecNumber>
    </submittedName>
</protein>
<evidence type="ECO:0000259" key="3">
    <source>
        <dbReference type="Pfam" id="PF01048"/>
    </source>
</evidence>
<comment type="caution">
    <text evidence="4">The sequence shown here is derived from an EMBL/GenBank/DDBJ whole genome shotgun (WGS) entry which is preliminary data.</text>
</comment>
<feature type="binding site" evidence="2">
    <location>
        <position position="94"/>
    </location>
    <ligand>
        <name>phosphate</name>
        <dbReference type="ChEBI" id="CHEBI:43474"/>
    </ligand>
</feature>
<keyword evidence="4" id="KW-0328">Glycosyltransferase</keyword>
<name>A0A8B6DE92_MYTGA</name>
<dbReference type="GO" id="GO:0005829">
    <property type="term" value="C:cytosol"/>
    <property type="evidence" value="ECO:0007669"/>
    <property type="project" value="TreeGrafter"/>
</dbReference>
<dbReference type="EMBL" id="UYJE01003215">
    <property type="protein sequence ID" value="VDI17477.1"/>
    <property type="molecule type" value="Genomic_DNA"/>
</dbReference>
<accession>A0A8B6DE92</accession>
<sequence length="316" mass="34984">MDIMTTVNGNEHVKHGLVPMKNSKLLQLKVDHLYHIALDTEQHDLQTMFGDVKFVCFGGQVSRMERFTSFVIQELGLQPGTGDTPTNYAAGTDRYALYKAGPVLAVSHGIGIPSLSVVFNEILKLVHYAKCTDVTFFRIGTCGGVGLEPGTVVLTEKAVDGAFQPFLSTTILGKKVQRPAYVEKPLLEELLSCSENTDDFKTVTGTTMCTDDFYEGQARLDGAFCDYDEDDKMKFLNNVKAKGVCNIEMESLGFLAMCNHAGVPGAVACVTLLDRLKGDFVSTDFSLLKSWQHRAQKLVLRFIKRRITQQNRHKNG</sequence>
<comment type="similarity">
    <text evidence="1">Belongs to the PNP/UDP phosphorylase family.</text>
</comment>
<dbReference type="Pfam" id="PF01048">
    <property type="entry name" value="PNP_UDP_1"/>
    <property type="match status" value="1"/>
</dbReference>
<dbReference type="InterPro" id="IPR010059">
    <property type="entry name" value="Uridine_phosphorylase_euk"/>
</dbReference>
<dbReference type="PANTHER" id="PTHR43691">
    <property type="entry name" value="URIDINE PHOSPHORYLASE"/>
    <property type="match status" value="1"/>
</dbReference>
<dbReference type="AlphaFoldDB" id="A0A8B6DE92"/>
<keyword evidence="5" id="KW-1185">Reference proteome</keyword>